<gene>
    <name evidence="12" type="ORF">D2917_01980</name>
</gene>
<comment type="cofactor">
    <cofactor evidence="2">
        <name>[4Fe-4S] cluster</name>
        <dbReference type="ChEBI" id="CHEBI:49883"/>
    </cofactor>
</comment>
<evidence type="ECO:0000256" key="1">
    <source>
        <dbReference type="ARBA" id="ARBA00001942"/>
    </source>
</evidence>
<evidence type="ECO:0000256" key="3">
    <source>
        <dbReference type="ARBA" id="ARBA00010312"/>
    </source>
</evidence>
<dbReference type="PIRSF" id="PIRSF000144">
    <property type="entry name" value="CbbBc"/>
    <property type="match status" value="1"/>
</dbReference>
<dbReference type="GO" id="GO:0030151">
    <property type="term" value="F:molybdenum ion binding"/>
    <property type="evidence" value="ECO:0007669"/>
    <property type="project" value="InterPro"/>
</dbReference>
<comment type="similarity">
    <text evidence="3">Belongs to the prokaryotic molybdopterin-containing oxidoreductase family.</text>
</comment>
<reference evidence="12 13" key="1">
    <citation type="submission" date="2018-09" db="EMBL/GenBank/DDBJ databases">
        <title>Complete genome sequence of Cupriavidus oxalaticus T2, a bacterium capable of phenol tolerance and degradation.</title>
        <authorList>
            <person name="Yan J."/>
        </authorList>
    </citation>
    <scope>NUCLEOTIDE SEQUENCE [LARGE SCALE GENOMIC DNA]</scope>
    <source>
        <strain evidence="12 13">T2</strain>
    </source>
</reference>
<dbReference type="GO" id="GO:0045333">
    <property type="term" value="P:cellular respiration"/>
    <property type="evidence" value="ECO:0007669"/>
    <property type="project" value="UniProtKB-ARBA"/>
</dbReference>
<dbReference type="SUPFAM" id="SSF50692">
    <property type="entry name" value="ADC-like"/>
    <property type="match status" value="1"/>
</dbReference>
<evidence type="ECO:0000256" key="2">
    <source>
        <dbReference type="ARBA" id="ARBA00001966"/>
    </source>
</evidence>
<keyword evidence="9" id="KW-0411">Iron-sulfur</keyword>
<dbReference type="SUPFAM" id="SSF53706">
    <property type="entry name" value="Formate dehydrogenase/DMSO reductase, domains 1-3"/>
    <property type="match status" value="1"/>
</dbReference>
<evidence type="ECO:0000259" key="11">
    <source>
        <dbReference type="Pfam" id="PF01568"/>
    </source>
</evidence>
<dbReference type="EMBL" id="CP032518">
    <property type="protein sequence ID" value="QEZ43123.1"/>
    <property type="molecule type" value="Genomic_DNA"/>
</dbReference>
<dbReference type="Gene3D" id="3.40.50.740">
    <property type="match status" value="1"/>
</dbReference>
<keyword evidence="4" id="KW-0004">4Fe-4S</keyword>
<dbReference type="CDD" id="cd02787">
    <property type="entry name" value="MopB_CT_ydeP"/>
    <property type="match status" value="1"/>
</dbReference>
<dbReference type="InterPro" id="IPR006656">
    <property type="entry name" value="Mopterin_OxRdtase"/>
</dbReference>
<dbReference type="NCBIfam" id="TIGR01701">
    <property type="entry name" value="Fdhalpha-like"/>
    <property type="match status" value="1"/>
</dbReference>
<organism evidence="12 13">
    <name type="scientific">Cupriavidus oxalaticus</name>
    <dbReference type="NCBI Taxonomy" id="96344"/>
    <lineage>
        <taxon>Bacteria</taxon>
        <taxon>Pseudomonadati</taxon>
        <taxon>Pseudomonadota</taxon>
        <taxon>Betaproteobacteria</taxon>
        <taxon>Burkholderiales</taxon>
        <taxon>Burkholderiaceae</taxon>
        <taxon>Cupriavidus</taxon>
    </lineage>
</organism>
<dbReference type="GO" id="GO:0016020">
    <property type="term" value="C:membrane"/>
    <property type="evidence" value="ECO:0007669"/>
    <property type="project" value="TreeGrafter"/>
</dbReference>
<dbReference type="RefSeq" id="WP_151069419.1">
    <property type="nucleotide sequence ID" value="NZ_CP032518.1"/>
</dbReference>
<evidence type="ECO:0000313" key="12">
    <source>
        <dbReference type="EMBL" id="QEZ43123.1"/>
    </source>
</evidence>
<evidence type="ECO:0000259" key="10">
    <source>
        <dbReference type="Pfam" id="PF00384"/>
    </source>
</evidence>
<proteinExistence type="inferred from homology"/>
<dbReference type="CDD" id="cd02767">
    <property type="entry name" value="MopB_ydeP"/>
    <property type="match status" value="1"/>
</dbReference>
<dbReference type="InterPro" id="IPR050123">
    <property type="entry name" value="Prok_molybdopt-oxidoreductase"/>
</dbReference>
<dbReference type="InterPro" id="IPR010046">
    <property type="entry name" value="Mopterin_OxRdtse_a_bac"/>
</dbReference>
<dbReference type="InterPro" id="IPR006657">
    <property type="entry name" value="MoPterin_dinucl-bd_dom"/>
</dbReference>
<evidence type="ECO:0000256" key="7">
    <source>
        <dbReference type="ARBA" id="ARBA00023002"/>
    </source>
</evidence>
<dbReference type="PANTHER" id="PTHR43105:SF4">
    <property type="entry name" value="PROTEIN YDEP"/>
    <property type="match status" value="1"/>
</dbReference>
<keyword evidence="8" id="KW-0408">Iron</keyword>
<evidence type="ECO:0000256" key="6">
    <source>
        <dbReference type="ARBA" id="ARBA00022723"/>
    </source>
</evidence>
<dbReference type="InterPro" id="IPR041953">
    <property type="entry name" value="YdeP_MopB"/>
</dbReference>
<sequence length="757" mass="83039">MAKLRDIPGIRKYDGPAGGWGALKATATAIRLQMDTVKAPITLLRTNQPDGFDCPGCAWPDKEHRSTFQFCENGAKAVTWEATTKRVTPEFFAANTVSALLNRTDFELEDQGRLTHPLVYDRATDTFKPVEWEAAFARIGEILRCLAPEQVEFYTSGRASNEAAYLYQLFAREYGTNNFPDCSNMCHEPTSVGLPRSIGIGKGTVSLEDFDQCELIISIGHNPGTNHPRMMGTLHEASRRKVPIIVFNPLRERALERFADPQNMVEMATYGSTRIASSYFQVRAGGDAAAIKGVMKALLEREASQGNVLDHAFIATHTEGFDALADDLRATAWADIEKASGLSREDLELVAAAYARSNATIVTYGMGVTQHNEGTANVRLLCDLLMLRGNFGKPGAGICPLRGHSNVQGNRTVGITEKPSADFLRRIEDTFGFSPPAGHGHDAVNAMQAMIDGRSRALFCLGGNFAVALPDPEQCFPAMGRLDLSVHVGTKLNRTHLLVAKETYVLPCLGRTELDVQQTGPQSVTVEDSMSMVHASAGKLAPASPLLRAEPAIVAGIATATLPDSKVPWLELVADYDRIRDLIEKTVPGFEDFNQRVRVPGGFRMPLPAAERKWDTPSGKAEFYVFEGLHEDKQVHGDDVLRLVTIRSHDQYNTTIYALDDRYRGVFGRRDVLFMNAADLASRGLEHGDLVDIETVAQGRQLRYANLTAIEYEIAPGSVAAYYPEANRLVPLDYIDEDSGTPSYKSVPVRVVRSAVT</sequence>
<feature type="domain" description="Molybdopterin dinucleotide-binding" evidence="11">
    <location>
        <begin position="641"/>
        <end position="748"/>
    </location>
</feature>
<dbReference type="Pfam" id="PF00384">
    <property type="entry name" value="Molybdopterin"/>
    <property type="match status" value="1"/>
</dbReference>
<evidence type="ECO:0000313" key="13">
    <source>
        <dbReference type="Proteomes" id="UP000325743"/>
    </source>
</evidence>
<accession>A0A5P3VCK5</accession>
<keyword evidence="6" id="KW-0479">Metal-binding</keyword>
<dbReference type="InterPro" id="IPR037951">
    <property type="entry name" value="MopB_CT_YdeP"/>
</dbReference>
<dbReference type="Gene3D" id="2.40.40.20">
    <property type="match status" value="1"/>
</dbReference>
<name>A0A5P3VCK5_9BURK</name>
<dbReference type="GO" id="GO:0043546">
    <property type="term" value="F:molybdopterin cofactor binding"/>
    <property type="evidence" value="ECO:0007669"/>
    <property type="project" value="InterPro"/>
</dbReference>
<dbReference type="GO" id="GO:0008863">
    <property type="term" value="F:formate dehydrogenase (NAD+) activity"/>
    <property type="evidence" value="ECO:0007669"/>
    <property type="project" value="InterPro"/>
</dbReference>
<evidence type="ECO:0000256" key="8">
    <source>
        <dbReference type="ARBA" id="ARBA00023004"/>
    </source>
</evidence>
<comment type="cofactor">
    <cofactor evidence="1">
        <name>Mo-bis(molybdopterin guanine dinucleotide)</name>
        <dbReference type="ChEBI" id="CHEBI:60539"/>
    </cofactor>
</comment>
<keyword evidence="7" id="KW-0560">Oxidoreductase</keyword>
<dbReference type="Gene3D" id="3.40.228.10">
    <property type="entry name" value="Dimethylsulfoxide Reductase, domain 2"/>
    <property type="match status" value="1"/>
</dbReference>
<dbReference type="AlphaFoldDB" id="A0A5P3VCK5"/>
<protein>
    <submittedName>
        <fullName evidence="12">CbbBc protein</fullName>
    </submittedName>
</protein>
<evidence type="ECO:0000256" key="9">
    <source>
        <dbReference type="ARBA" id="ARBA00023014"/>
    </source>
</evidence>
<keyword evidence="5" id="KW-0500">Molybdenum</keyword>
<feature type="domain" description="Molybdopterin oxidoreductase" evidence="10">
    <location>
        <begin position="113"/>
        <end position="476"/>
    </location>
</feature>
<dbReference type="PANTHER" id="PTHR43105">
    <property type="entry name" value="RESPIRATORY NITRATE REDUCTASE"/>
    <property type="match status" value="1"/>
</dbReference>
<dbReference type="InterPro" id="IPR009010">
    <property type="entry name" value="Asp_de-COase-like_dom_sf"/>
</dbReference>
<dbReference type="GO" id="GO:1990204">
    <property type="term" value="C:oxidoreductase complex"/>
    <property type="evidence" value="ECO:0007669"/>
    <property type="project" value="UniProtKB-ARBA"/>
</dbReference>
<dbReference type="Proteomes" id="UP000325743">
    <property type="component" value="Chromosome 1"/>
</dbReference>
<evidence type="ECO:0000256" key="5">
    <source>
        <dbReference type="ARBA" id="ARBA00022505"/>
    </source>
</evidence>
<dbReference type="Pfam" id="PF01568">
    <property type="entry name" value="Molydop_binding"/>
    <property type="match status" value="1"/>
</dbReference>
<evidence type="ECO:0000256" key="4">
    <source>
        <dbReference type="ARBA" id="ARBA00022485"/>
    </source>
</evidence>
<dbReference type="GO" id="GO:0051539">
    <property type="term" value="F:4 iron, 4 sulfur cluster binding"/>
    <property type="evidence" value="ECO:0007669"/>
    <property type="project" value="UniProtKB-KW"/>
</dbReference>